<protein>
    <recommendedName>
        <fullName evidence="2">Protein kinase domain-containing protein</fullName>
    </recommendedName>
</protein>
<dbReference type="EMBL" id="JAABOA010005379">
    <property type="protein sequence ID" value="KAF9577051.1"/>
    <property type="molecule type" value="Genomic_DNA"/>
</dbReference>
<dbReference type="SMART" id="SM00220">
    <property type="entry name" value="S_TKc"/>
    <property type="match status" value="1"/>
</dbReference>
<reference evidence="3" key="1">
    <citation type="journal article" date="2020" name="Fungal Divers.">
        <title>Resolving the Mortierellaceae phylogeny through synthesis of multi-gene phylogenetics and phylogenomics.</title>
        <authorList>
            <person name="Vandepol N."/>
            <person name="Liber J."/>
            <person name="Desiro A."/>
            <person name="Na H."/>
            <person name="Kennedy M."/>
            <person name="Barry K."/>
            <person name="Grigoriev I.V."/>
            <person name="Miller A.N."/>
            <person name="O'Donnell K."/>
            <person name="Stajich J.E."/>
            <person name="Bonito G."/>
        </authorList>
    </citation>
    <scope>NUCLEOTIDE SEQUENCE</scope>
    <source>
        <strain evidence="3">KOD1015</strain>
    </source>
</reference>
<feature type="non-terminal residue" evidence="3">
    <location>
        <position position="383"/>
    </location>
</feature>
<dbReference type="Pfam" id="PF00069">
    <property type="entry name" value="Pkinase"/>
    <property type="match status" value="1"/>
</dbReference>
<dbReference type="GO" id="GO:0004674">
    <property type="term" value="F:protein serine/threonine kinase activity"/>
    <property type="evidence" value="ECO:0007669"/>
    <property type="project" value="InterPro"/>
</dbReference>
<dbReference type="AlphaFoldDB" id="A0A9P6FL42"/>
<dbReference type="GO" id="GO:0005524">
    <property type="term" value="F:ATP binding"/>
    <property type="evidence" value="ECO:0007669"/>
    <property type="project" value="InterPro"/>
</dbReference>
<dbReference type="PROSITE" id="PS50011">
    <property type="entry name" value="PROTEIN_KINASE_DOM"/>
    <property type="match status" value="1"/>
</dbReference>
<evidence type="ECO:0000313" key="3">
    <source>
        <dbReference type="EMBL" id="KAF9577051.1"/>
    </source>
</evidence>
<dbReference type="OrthoDB" id="4062651at2759"/>
<comment type="caution">
    <text evidence="3">The sequence shown here is derived from an EMBL/GenBank/DDBJ whole genome shotgun (WGS) entry which is preliminary data.</text>
</comment>
<dbReference type="PROSITE" id="PS00108">
    <property type="entry name" value="PROTEIN_KINASE_ST"/>
    <property type="match status" value="1"/>
</dbReference>
<gene>
    <name evidence="3" type="ORF">BGW38_007992</name>
</gene>
<dbReference type="PANTHER" id="PTHR24348:SF68">
    <property type="entry name" value="SERINE_THREONINE-PROTEIN KINASE ATG1C"/>
    <property type="match status" value="1"/>
</dbReference>
<feature type="region of interest" description="Disordered" evidence="1">
    <location>
        <begin position="122"/>
        <end position="141"/>
    </location>
</feature>
<organism evidence="3 4">
    <name type="scientific">Lunasporangiospora selenospora</name>
    <dbReference type="NCBI Taxonomy" id="979761"/>
    <lineage>
        <taxon>Eukaryota</taxon>
        <taxon>Fungi</taxon>
        <taxon>Fungi incertae sedis</taxon>
        <taxon>Mucoromycota</taxon>
        <taxon>Mortierellomycotina</taxon>
        <taxon>Mortierellomycetes</taxon>
        <taxon>Mortierellales</taxon>
        <taxon>Mortierellaceae</taxon>
        <taxon>Lunasporangiospora</taxon>
    </lineage>
</organism>
<dbReference type="Gene3D" id="1.10.510.10">
    <property type="entry name" value="Transferase(Phosphotransferase) domain 1"/>
    <property type="match status" value="1"/>
</dbReference>
<dbReference type="SUPFAM" id="SSF56112">
    <property type="entry name" value="Protein kinase-like (PK-like)"/>
    <property type="match status" value="1"/>
</dbReference>
<proteinExistence type="predicted"/>
<accession>A0A9P6FL42</accession>
<sequence>MSSSGSTCAWPSSHSSSGSTGRDGEGSSPSRYQYVHPQSLPSSAKVTSSSYSSLPYSPAVAFLANLVDVMTPIAGPDEEGSQVGEYTLGKVIGHGGFSVVREAFLAEEDARVPEGRGLKAWTSSNRRQKRAEKTEEGASEDEVDEMVVAVKIVRTQTGADDNDRIQRMLDKEIAIWETISHQNVVPLITVERLWQHTFIFNELCLGGHLLSYLTKYATTALPSTTDSTTEAFSTEPSSNGLSEDQARVIFNQVADALRYLHEEKRIVHRDIKLENILLHQNGRWKLCDFGLAEYQEGADREACQGKEDSSGEGEDEDMVGGSLAYCSPEQLRSCHKALRFPSTDVWSLGIVLYALLTGRLPFQDVYEPRMQYKILNGQYEDPE</sequence>
<dbReference type="InterPro" id="IPR000719">
    <property type="entry name" value="Prot_kinase_dom"/>
</dbReference>
<feature type="region of interest" description="Disordered" evidence="1">
    <location>
        <begin position="1"/>
        <end position="48"/>
    </location>
</feature>
<feature type="domain" description="Protein kinase" evidence="2">
    <location>
        <begin position="86"/>
        <end position="383"/>
    </location>
</feature>
<dbReference type="GO" id="GO:0005737">
    <property type="term" value="C:cytoplasm"/>
    <property type="evidence" value="ECO:0007669"/>
    <property type="project" value="TreeGrafter"/>
</dbReference>
<evidence type="ECO:0000313" key="4">
    <source>
        <dbReference type="Proteomes" id="UP000780801"/>
    </source>
</evidence>
<evidence type="ECO:0000256" key="1">
    <source>
        <dbReference type="SAM" id="MobiDB-lite"/>
    </source>
</evidence>
<dbReference type="InterPro" id="IPR045269">
    <property type="entry name" value="Atg1-like"/>
</dbReference>
<dbReference type="InterPro" id="IPR011009">
    <property type="entry name" value="Kinase-like_dom_sf"/>
</dbReference>
<dbReference type="InterPro" id="IPR008271">
    <property type="entry name" value="Ser/Thr_kinase_AS"/>
</dbReference>
<name>A0A9P6FL42_9FUNG</name>
<evidence type="ECO:0000259" key="2">
    <source>
        <dbReference type="PROSITE" id="PS50011"/>
    </source>
</evidence>
<feature type="compositionally biased region" description="Polar residues" evidence="1">
    <location>
        <begin position="1"/>
        <end position="10"/>
    </location>
</feature>
<keyword evidence="4" id="KW-1185">Reference proteome</keyword>
<dbReference type="Proteomes" id="UP000780801">
    <property type="component" value="Unassembled WGS sequence"/>
</dbReference>
<dbReference type="GO" id="GO:0010506">
    <property type="term" value="P:regulation of autophagy"/>
    <property type="evidence" value="ECO:0007669"/>
    <property type="project" value="InterPro"/>
</dbReference>
<dbReference type="PANTHER" id="PTHR24348">
    <property type="entry name" value="SERINE/THREONINE-PROTEIN KINASE UNC-51-RELATED"/>
    <property type="match status" value="1"/>
</dbReference>